<name>A0ABQ0ZZT5_ASPLE</name>
<dbReference type="Pfam" id="PF00732">
    <property type="entry name" value="GMC_oxred_N"/>
    <property type="match status" value="1"/>
</dbReference>
<proteinExistence type="inferred from homology"/>
<dbReference type="InterPro" id="IPR007867">
    <property type="entry name" value="GMC_OxRtase_C"/>
</dbReference>
<accession>A0ABQ0ZZT5</accession>
<dbReference type="Gene3D" id="3.30.560.10">
    <property type="entry name" value="Glucose Oxidase, domain 3"/>
    <property type="match status" value="1"/>
</dbReference>
<dbReference type="SUPFAM" id="SSF51905">
    <property type="entry name" value="FAD/NAD(P)-binding domain"/>
    <property type="match status" value="1"/>
</dbReference>
<evidence type="ECO:0000256" key="1">
    <source>
        <dbReference type="ARBA" id="ARBA00010790"/>
    </source>
</evidence>
<dbReference type="SUPFAM" id="SSF54373">
    <property type="entry name" value="FAD-linked reductases, C-terminal domain"/>
    <property type="match status" value="1"/>
</dbReference>
<evidence type="ECO:0000313" key="3">
    <source>
        <dbReference type="EMBL" id="GFF69879.1"/>
    </source>
</evidence>
<evidence type="ECO:0000259" key="2">
    <source>
        <dbReference type="PROSITE" id="PS00624"/>
    </source>
</evidence>
<dbReference type="PANTHER" id="PTHR11552">
    <property type="entry name" value="GLUCOSE-METHANOL-CHOLINE GMC OXIDOREDUCTASE"/>
    <property type="match status" value="1"/>
</dbReference>
<organism evidence="3 4">
    <name type="scientific">Aspergillus lentulus</name>
    <dbReference type="NCBI Taxonomy" id="293939"/>
    <lineage>
        <taxon>Eukaryota</taxon>
        <taxon>Fungi</taxon>
        <taxon>Dikarya</taxon>
        <taxon>Ascomycota</taxon>
        <taxon>Pezizomycotina</taxon>
        <taxon>Eurotiomycetes</taxon>
        <taxon>Eurotiomycetidae</taxon>
        <taxon>Eurotiales</taxon>
        <taxon>Aspergillaceae</taxon>
        <taxon>Aspergillus</taxon>
        <taxon>Aspergillus subgen. Fumigati</taxon>
    </lineage>
</organism>
<comment type="caution">
    <text evidence="3">The sequence shown here is derived from an EMBL/GenBank/DDBJ whole genome shotgun (WGS) entry which is preliminary data.</text>
</comment>
<dbReference type="Pfam" id="PF05199">
    <property type="entry name" value="GMC_oxred_C"/>
    <property type="match status" value="1"/>
</dbReference>
<evidence type="ECO:0000313" key="4">
    <source>
        <dbReference type="Proteomes" id="UP000465220"/>
    </source>
</evidence>
<comment type="similarity">
    <text evidence="1">Belongs to the GMC oxidoreductase family.</text>
</comment>
<reference evidence="3 4" key="1">
    <citation type="submission" date="2020-01" db="EMBL/GenBank/DDBJ databases">
        <title>Draft genome sequence of Aspergillus lentulus IFM 60648.</title>
        <authorList>
            <person name="Takahashi H."/>
            <person name="Yaguchi T."/>
        </authorList>
    </citation>
    <scope>NUCLEOTIDE SEQUENCE [LARGE SCALE GENOMIC DNA]</scope>
    <source>
        <strain evidence="3 4">IFM 60648</strain>
    </source>
</reference>
<dbReference type="InterPro" id="IPR036188">
    <property type="entry name" value="FAD/NAD-bd_sf"/>
</dbReference>
<dbReference type="EMBL" id="BLKI01000012">
    <property type="protein sequence ID" value="GFF69879.1"/>
    <property type="molecule type" value="Genomic_DNA"/>
</dbReference>
<dbReference type="InterPro" id="IPR000172">
    <property type="entry name" value="GMC_OxRdtase_N"/>
</dbReference>
<dbReference type="PIRSF" id="PIRSF000137">
    <property type="entry name" value="Alcohol_oxidase"/>
    <property type="match status" value="1"/>
</dbReference>
<protein>
    <submittedName>
        <fullName evidence="3">Glucose-methanol-choline (Gmc) oxidoreductase</fullName>
    </submittedName>
</protein>
<dbReference type="Gene3D" id="3.50.50.60">
    <property type="entry name" value="FAD/NAD(P)-binding domain"/>
    <property type="match status" value="1"/>
</dbReference>
<keyword evidence="4" id="KW-1185">Reference proteome</keyword>
<feature type="domain" description="Glucose-methanol-choline oxidoreductase N-terminal" evidence="2">
    <location>
        <begin position="243"/>
        <end position="257"/>
    </location>
</feature>
<sequence>MGSEAIWNFVIVGAGPAGCALAVNLARSTTRPQVLLLEAGMRGDDKSLRVDGQRWNTFLNKEVNWGYKTVPQENCNGRQIDYSQDKVLGSTAINFSVFIVRARDDYDEWATVVGDELYKWDRMQPGFRHLETFDTTISDPKNAKYAGPKSSDHGSQGALRVGFASEWEQDLPLMLDVFEQAGLVPHKGRRTTAADLLDTAPENLTVITESPVQRIVLDGKKAIGVKCNGKLYRASKEVILAAGALGSPKILLDSGIGPANQLENLQISVVEHLPSVGQGLKDHLYVPLCFQRKTETNDRNAFFGDNAAMDRAMAQWMKDGTGPWSRYSCQIAAGFFKSDNLLASAELRALPLSVQDFLKRETVPHYELLAHSPNHLVFPGVVKDYIYVCMGVFLMNEQHSGEVRLQSSNPDDPLLFNPKFLSHPFDRRACIEILRDALQVTKHESFQKDTVAPMIVPPSESDDGLFEFWKNTVGSVWHIVGIVRVGRHGDADAAVDSRFRVFGIENLRVADMSVVPGLLSTHLQVPAYMIGMTCAEVLVEEYDLHSAKRQSSRGCIPV</sequence>
<dbReference type="PROSITE" id="PS00624">
    <property type="entry name" value="GMC_OXRED_2"/>
    <property type="match status" value="1"/>
</dbReference>
<dbReference type="PANTHER" id="PTHR11552:SF134">
    <property type="entry name" value="GLUCOSE-METHANOL-CHOLINE OXIDOREDUCTASE N-TERMINAL DOMAIN-CONTAINING PROTEIN"/>
    <property type="match status" value="1"/>
</dbReference>
<dbReference type="Proteomes" id="UP000465220">
    <property type="component" value="Unassembled WGS sequence"/>
</dbReference>
<dbReference type="InterPro" id="IPR012132">
    <property type="entry name" value="GMC_OxRdtase"/>
</dbReference>
<gene>
    <name evidence="3" type="ORF">IFM60648_03032</name>
</gene>